<accession>A0A0K9P348</accession>
<keyword evidence="3" id="KW-0809">Transit peptide</keyword>
<organism evidence="5 6">
    <name type="scientific">Zostera marina</name>
    <name type="common">Eelgrass</name>
    <dbReference type="NCBI Taxonomy" id="29655"/>
    <lineage>
        <taxon>Eukaryota</taxon>
        <taxon>Viridiplantae</taxon>
        <taxon>Streptophyta</taxon>
        <taxon>Embryophyta</taxon>
        <taxon>Tracheophyta</taxon>
        <taxon>Spermatophyta</taxon>
        <taxon>Magnoliopsida</taxon>
        <taxon>Liliopsida</taxon>
        <taxon>Zosteraceae</taxon>
        <taxon>Zostera</taxon>
    </lineage>
</organism>
<comment type="similarity">
    <text evidence="1">Belongs to the mTERF family.</text>
</comment>
<dbReference type="InterPro" id="IPR003690">
    <property type="entry name" value="MTERF"/>
</dbReference>
<proteinExistence type="inferred from homology"/>
<gene>
    <name evidence="5" type="ORF">ZOSMA_44G00300</name>
</gene>
<dbReference type="GO" id="GO:0006353">
    <property type="term" value="P:DNA-templated transcription termination"/>
    <property type="evidence" value="ECO:0007669"/>
    <property type="project" value="UniProtKB-KW"/>
</dbReference>
<evidence type="ECO:0000313" key="6">
    <source>
        <dbReference type="Proteomes" id="UP000036987"/>
    </source>
</evidence>
<dbReference type="PANTHER" id="PTHR13068:SF236">
    <property type="entry name" value="OS02G0749800 PROTEIN"/>
    <property type="match status" value="1"/>
</dbReference>
<dbReference type="Proteomes" id="UP000036987">
    <property type="component" value="Unassembled WGS sequence"/>
</dbReference>
<feature type="region of interest" description="Disordered" evidence="4">
    <location>
        <begin position="48"/>
        <end position="70"/>
    </location>
</feature>
<dbReference type="Gene3D" id="1.25.70.10">
    <property type="entry name" value="Transcription termination factor 3, mitochondrial"/>
    <property type="match status" value="1"/>
</dbReference>
<dbReference type="OrthoDB" id="637682at2759"/>
<evidence type="ECO:0000313" key="5">
    <source>
        <dbReference type="EMBL" id="KMZ62630.1"/>
    </source>
</evidence>
<evidence type="ECO:0000256" key="3">
    <source>
        <dbReference type="ARBA" id="ARBA00022946"/>
    </source>
</evidence>
<dbReference type="GO" id="GO:0003676">
    <property type="term" value="F:nucleic acid binding"/>
    <property type="evidence" value="ECO:0007669"/>
    <property type="project" value="InterPro"/>
</dbReference>
<reference evidence="6" key="1">
    <citation type="journal article" date="2016" name="Nature">
        <title>The genome of the seagrass Zostera marina reveals angiosperm adaptation to the sea.</title>
        <authorList>
            <person name="Olsen J.L."/>
            <person name="Rouze P."/>
            <person name="Verhelst B."/>
            <person name="Lin Y.-C."/>
            <person name="Bayer T."/>
            <person name="Collen J."/>
            <person name="Dattolo E."/>
            <person name="De Paoli E."/>
            <person name="Dittami S."/>
            <person name="Maumus F."/>
            <person name="Michel G."/>
            <person name="Kersting A."/>
            <person name="Lauritano C."/>
            <person name="Lohaus R."/>
            <person name="Toepel M."/>
            <person name="Tonon T."/>
            <person name="Vanneste K."/>
            <person name="Amirebrahimi M."/>
            <person name="Brakel J."/>
            <person name="Bostroem C."/>
            <person name="Chovatia M."/>
            <person name="Grimwood J."/>
            <person name="Jenkins J.W."/>
            <person name="Jueterbock A."/>
            <person name="Mraz A."/>
            <person name="Stam W.T."/>
            <person name="Tice H."/>
            <person name="Bornberg-Bauer E."/>
            <person name="Green P.J."/>
            <person name="Pearson G.A."/>
            <person name="Procaccini G."/>
            <person name="Duarte C.M."/>
            <person name="Schmutz J."/>
            <person name="Reusch T.B.H."/>
            <person name="Van de Peer Y."/>
        </authorList>
    </citation>
    <scope>NUCLEOTIDE SEQUENCE [LARGE SCALE GENOMIC DNA]</scope>
    <source>
        <strain evidence="6">cv. Finnish</strain>
    </source>
</reference>
<sequence>MRFIYLAAERINNRLPFLLNVSHSHSFGRHVSSFNSFFFRRYPFSSTPTANEHTSGKDYRSVDISSSSPSSRTISYLIENCGLTNESALFVSKKFILKNPKKTDSVLQHLKDLGLTDEHITTLIIKCPRILSVKIYRNLKPKLEYLLSKGFTHLQVLDLLSKPSTLLNNNLERKIIPCINFVKTILPTNAAIIKFFRLSANINSSGQLANVEFLRSIGAPTSVIRKIYTSFPRSIAVPHKCFANAVKKTMDLGFEFSQVRLFTNSIGVIAYMKKSTWERKMLVYKNLGWSEEETLMMFKKNPLCVGLSDKLIKEKMTYFTQTLGYSRKRLVSNPDLLRSSLEKKIIPRYSVLSLLLAKGLIKTIFLNNLMMKETKFLAMFVDKYKDQVPEVVKAYNIVK</sequence>
<dbReference type="AlphaFoldDB" id="A0A0K9P348"/>
<keyword evidence="2" id="KW-0804">Transcription</keyword>
<dbReference type="FunFam" id="1.25.70.10:FF:000001">
    <property type="entry name" value="Mitochondrial transcription termination factor-like"/>
    <property type="match status" value="1"/>
</dbReference>
<evidence type="ECO:0008006" key="7">
    <source>
        <dbReference type="Google" id="ProtNLM"/>
    </source>
</evidence>
<keyword evidence="2" id="KW-0806">Transcription termination</keyword>
<dbReference type="Pfam" id="PF02536">
    <property type="entry name" value="mTERF"/>
    <property type="match status" value="1"/>
</dbReference>
<dbReference type="EMBL" id="LFYR01001330">
    <property type="protein sequence ID" value="KMZ62630.1"/>
    <property type="molecule type" value="Genomic_DNA"/>
</dbReference>
<evidence type="ECO:0000256" key="1">
    <source>
        <dbReference type="ARBA" id="ARBA00007692"/>
    </source>
</evidence>
<dbReference type="SMART" id="SM00733">
    <property type="entry name" value="Mterf"/>
    <property type="match status" value="4"/>
</dbReference>
<dbReference type="PANTHER" id="PTHR13068">
    <property type="entry name" value="CGI-12 PROTEIN-RELATED"/>
    <property type="match status" value="1"/>
</dbReference>
<evidence type="ECO:0000256" key="2">
    <source>
        <dbReference type="ARBA" id="ARBA00022472"/>
    </source>
</evidence>
<keyword evidence="6" id="KW-1185">Reference proteome</keyword>
<dbReference type="OMA" id="CMSVSND"/>
<evidence type="ECO:0000256" key="4">
    <source>
        <dbReference type="SAM" id="MobiDB-lite"/>
    </source>
</evidence>
<protein>
    <recommendedName>
        <fullName evidence="7">Mitochondrial transcription termination factor family protein</fullName>
    </recommendedName>
</protein>
<comment type="caution">
    <text evidence="5">The sequence shown here is derived from an EMBL/GenBank/DDBJ whole genome shotgun (WGS) entry which is preliminary data.</text>
</comment>
<name>A0A0K9P348_ZOSMR</name>
<dbReference type="GO" id="GO:0009658">
    <property type="term" value="P:chloroplast organization"/>
    <property type="evidence" value="ECO:0000318"/>
    <property type="project" value="GO_Central"/>
</dbReference>
<dbReference type="InterPro" id="IPR038538">
    <property type="entry name" value="MTERF_sf"/>
</dbReference>
<dbReference type="GO" id="GO:0009507">
    <property type="term" value="C:chloroplast"/>
    <property type="evidence" value="ECO:0000318"/>
    <property type="project" value="GO_Central"/>
</dbReference>
<keyword evidence="2" id="KW-0805">Transcription regulation</keyword>